<dbReference type="Gene3D" id="3.40.50.150">
    <property type="entry name" value="Vaccinia Virus protein VP39"/>
    <property type="match status" value="1"/>
</dbReference>
<evidence type="ECO:0000259" key="1">
    <source>
        <dbReference type="Pfam" id="PF08241"/>
    </source>
</evidence>
<evidence type="ECO:0000313" key="2">
    <source>
        <dbReference type="EMBL" id="MBP1041474.1"/>
    </source>
</evidence>
<accession>A0A940SV46</accession>
<keyword evidence="3" id="KW-1185">Reference proteome</keyword>
<evidence type="ECO:0000313" key="3">
    <source>
        <dbReference type="Proteomes" id="UP000674938"/>
    </source>
</evidence>
<organism evidence="2 3">
    <name type="scientific">Vagococcus allomyrinae</name>
    <dbReference type="NCBI Taxonomy" id="2794353"/>
    <lineage>
        <taxon>Bacteria</taxon>
        <taxon>Bacillati</taxon>
        <taxon>Bacillota</taxon>
        <taxon>Bacilli</taxon>
        <taxon>Lactobacillales</taxon>
        <taxon>Enterococcaceae</taxon>
        <taxon>Vagococcus</taxon>
    </lineage>
</organism>
<dbReference type="RefSeq" id="WP_209527454.1">
    <property type="nucleotide sequence ID" value="NZ_JAEEGA010000006.1"/>
</dbReference>
<dbReference type="SUPFAM" id="SSF53335">
    <property type="entry name" value="S-adenosyl-L-methionine-dependent methyltransferases"/>
    <property type="match status" value="1"/>
</dbReference>
<gene>
    <name evidence="2" type="ORF">I6N95_10695</name>
</gene>
<dbReference type="GO" id="GO:0008757">
    <property type="term" value="F:S-adenosylmethionine-dependent methyltransferase activity"/>
    <property type="evidence" value="ECO:0007669"/>
    <property type="project" value="InterPro"/>
</dbReference>
<keyword evidence="2" id="KW-0489">Methyltransferase</keyword>
<dbReference type="CDD" id="cd02440">
    <property type="entry name" value="AdoMet_MTases"/>
    <property type="match status" value="1"/>
</dbReference>
<dbReference type="Pfam" id="PF08241">
    <property type="entry name" value="Methyltransf_11"/>
    <property type="match status" value="1"/>
</dbReference>
<dbReference type="PANTHER" id="PTHR43460:SF1">
    <property type="entry name" value="METHYLTRANSFERASE TYPE 11 DOMAIN-CONTAINING PROTEIN"/>
    <property type="match status" value="1"/>
</dbReference>
<dbReference type="GO" id="GO:0032259">
    <property type="term" value="P:methylation"/>
    <property type="evidence" value="ECO:0007669"/>
    <property type="project" value="UniProtKB-KW"/>
</dbReference>
<reference evidence="2" key="1">
    <citation type="submission" date="2020-12" db="EMBL/GenBank/DDBJ databases">
        <title>Vagococcus allomyrinae sp. nov. and Enterococcus lavae sp. nov., isolated from the larvae of Allomyrina dichotoma.</title>
        <authorList>
            <person name="Lee S.D."/>
        </authorList>
    </citation>
    <scope>NUCLEOTIDE SEQUENCE</scope>
    <source>
        <strain evidence="2">BWB3-3</strain>
    </source>
</reference>
<protein>
    <submittedName>
        <fullName evidence="2">Class I SAM-dependent methyltransferase</fullName>
    </submittedName>
</protein>
<dbReference type="Proteomes" id="UP000674938">
    <property type="component" value="Unassembled WGS sequence"/>
</dbReference>
<feature type="domain" description="Methyltransferase type 11" evidence="1">
    <location>
        <begin position="55"/>
        <end position="141"/>
    </location>
</feature>
<dbReference type="InterPro" id="IPR013216">
    <property type="entry name" value="Methyltransf_11"/>
</dbReference>
<proteinExistence type="predicted"/>
<dbReference type="EMBL" id="JAEEGA010000006">
    <property type="protein sequence ID" value="MBP1041474.1"/>
    <property type="molecule type" value="Genomic_DNA"/>
</dbReference>
<dbReference type="AlphaFoldDB" id="A0A940SV46"/>
<sequence length="253" mass="29250">MLSKEHAINRWQLEEKQGFTGWDFSHLNGRWEVSETPWNVAEIVKGSLRPTDELLDMGTGGGEFLLSLAHPFNQTAVTEGWLPNYELLRRRLVPLGVQVQLVGEDDQLHFPDAKFDLVFNRHESFDEREVWRVLKPGGLFITQQVGAGNNRRLRQLINSNKTMMFSEVNLTHMSEALCQQGFELLMSEKVTLPFAFLDVGAFVYYAKVIPWEFPNFTVETHVEILWQLEREVRETGKIASSEERFLLVAKKKK</sequence>
<dbReference type="InterPro" id="IPR052939">
    <property type="entry name" value="23S_rRNA_MeTrnsfrase_RlmA"/>
</dbReference>
<name>A0A940SV46_9ENTE</name>
<dbReference type="PANTHER" id="PTHR43460">
    <property type="entry name" value="METHYLTRANSFERASE"/>
    <property type="match status" value="1"/>
</dbReference>
<keyword evidence="2" id="KW-0808">Transferase</keyword>
<dbReference type="InterPro" id="IPR029063">
    <property type="entry name" value="SAM-dependent_MTases_sf"/>
</dbReference>
<comment type="caution">
    <text evidence="2">The sequence shown here is derived from an EMBL/GenBank/DDBJ whole genome shotgun (WGS) entry which is preliminary data.</text>
</comment>